<dbReference type="RefSeq" id="WP_107491762.1">
    <property type="nucleotide sequence ID" value="NZ_PZKC01000001.1"/>
</dbReference>
<reference evidence="2 3" key="2">
    <citation type="submission" date="2018-04" db="EMBL/GenBank/DDBJ databases">
        <title>Thauera lacus sp. nov., isolated from an saline lake in Inner Mongolia, China.</title>
        <authorList>
            <person name="Liang Q.-Y."/>
        </authorList>
    </citation>
    <scope>NUCLEOTIDE SEQUENCE [LARGE SCALE GENOMIC DNA]</scope>
    <source>
        <strain evidence="2 3">D20</strain>
    </source>
</reference>
<accession>A0A2T4IJS5</accession>
<keyword evidence="3" id="KW-1185">Reference proteome</keyword>
<dbReference type="AlphaFoldDB" id="A0A2T4IJS5"/>
<dbReference type="Gene3D" id="3.30.300.90">
    <property type="entry name" value="BolA-like"/>
    <property type="match status" value="1"/>
</dbReference>
<dbReference type="EMBL" id="PZKC01000001">
    <property type="protein sequence ID" value="PTD98002.1"/>
    <property type="molecule type" value="Genomic_DNA"/>
</dbReference>
<organism evidence="2 3">
    <name type="scientific">Pseudothauera lacus</name>
    <dbReference type="NCBI Taxonomy" id="2136175"/>
    <lineage>
        <taxon>Bacteria</taxon>
        <taxon>Pseudomonadati</taxon>
        <taxon>Pseudomonadota</taxon>
        <taxon>Betaproteobacteria</taxon>
        <taxon>Rhodocyclales</taxon>
        <taxon>Zoogloeaceae</taxon>
        <taxon>Pseudothauera</taxon>
    </lineage>
</organism>
<dbReference type="Proteomes" id="UP000241193">
    <property type="component" value="Unassembled WGS sequence"/>
</dbReference>
<dbReference type="GO" id="GO:0016226">
    <property type="term" value="P:iron-sulfur cluster assembly"/>
    <property type="evidence" value="ECO:0007669"/>
    <property type="project" value="TreeGrafter"/>
</dbReference>
<evidence type="ECO:0000256" key="1">
    <source>
        <dbReference type="RuleBase" id="RU003860"/>
    </source>
</evidence>
<dbReference type="InterPro" id="IPR036065">
    <property type="entry name" value="BolA-like_sf"/>
</dbReference>
<dbReference type="PANTHER" id="PTHR46230:SF7">
    <property type="entry name" value="BOLA-LIKE PROTEIN 1"/>
    <property type="match status" value="1"/>
</dbReference>
<dbReference type="SUPFAM" id="SSF82657">
    <property type="entry name" value="BolA-like"/>
    <property type="match status" value="1"/>
</dbReference>
<proteinExistence type="inferred from homology"/>
<gene>
    <name evidence="2" type="ORF">C8261_00855</name>
</gene>
<sequence length="98" mass="10720">MNTVERIRTRLDDAFAPLRLDIADDSAQHAGHAGARSGGGHYRLDIVAEAFAGKPTVARHRMIYAALDEMMRGEIHALAIRARTAAEASQQPTPKETR</sequence>
<dbReference type="PANTHER" id="PTHR46230">
    <property type="match status" value="1"/>
</dbReference>
<comment type="similarity">
    <text evidence="1">Belongs to the BolA/IbaG family.</text>
</comment>
<protein>
    <submittedName>
        <fullName evidence="2">BolA family transcriptional regulator</fullName>
    </submittedName>
</protein>
<name>A0A2T4IJS5_9RHOO</name>
<comment type="caution">
    <text evidence="2">The sequence shown here is derived from an EMBL/GenBank/DDBJ whole genome shotgun (WGS) entry which is preliminary data.</text>
</comment>
<dbReference type="InterPro" id="IPR002634">
    <property type="entry name" value="BolA"/>
</dbReference>
<dbReference type="Pfam" id="PF01722">
    <property type="entry name" value="BolA"/>
    <property type="match status" value="1"/>
</dbReference>
<dbReference type="PIRSF" id="PIRSF003113">
    <property type="entry name" value="BolA"/>
    <property type="match status" value="1"/>
</dbReference>
<reference evidence="2 3" key="1">
    <citation type="submission" date="2018-03" db="EMBL/GenBank/DDBJ databases">
        <authorList>
            <person name="Keele B.F."/>
        </authorList>
    </citation>
    <scope>NUCLEOTIDE SEQUENCE [LARGE SCALE GENOMIC DNA]</scope>
    <source>
        <strain evidence="2 3">D20</strain>
    </source>
</reference>
<evidence type="ECO:0000313" key="2">
    <source>
        <dbReference type="EMBL" id="PTD98002.1"/>
    </source>
</evidence>
<dbReference type="OrthoDB" id="5296536at2"/>
<evidence type="ECO:0000313" key="3">
    <source>
        <dbReference type="Proteomes" id="UP000241193"/>
    </source>
</evidence>